<dbReference type="Proteomes" id="UP000887159">
    <property type="component" value="Unassembled WGS sequence"/>
</dbReference>
<evidence type="ECO:0000313" key="2">
    <source>
        <dbReference type="Proteomes" id="UP000887159"/>
    </source>
</evidence>
<accession>A0A8X6WAT5</accession>
<organism evidence="1 2">
    <name type="scientific">Trichonephila clavipes</name>
    <name type="common">Golden silk orbweaver</name>
    <name type="synonym">Nephila clavipes</name>
    <dbReference type="NCBI Taxonomy" id="2585209"/>
    <lineage>
        <taxon>Eukaryota</taxon>
        <taxon>Metazoa</taxon>
        <taxon>Ecdysozoa</taxon>
        <taxon>Arthropoda</taxon>
        <taxon>Chelicerata</taxon>
        <taxon>Arachnida</taxon>
        <taxon>Araneae</taxon>
        <taxon>Araneomorphae</taxon>
        <taxon>Entelegynae</taxon>
        <taxon>Araneoidea</taxon>
        <taxon>Nephilidae</taxon>
        <taxon>Trichonephila</taxon>
    </lineage>
</organism>
<evidence type="ECO:0000313" key="1">
    <source>
        <dbReference type="EMBL" id="GFY30876.1"/>
    </source>
</evidence>
<name>A0A8X6WAT5_TRICX</name>
<gene>
    <name evidence="1" type="ORF">TNCV_3120361</name>
</gene>
<comment type="caution">
    <text evidence="1">The sequence shown here is derived from an EMBL/GenBank/DDBJ whole genome shotgun (WGS) entry which is preliminary data.</text>
</comment>
<proteinExistence type="predicted"/>
<dbReference type="AlphaFoldDB" id="A0A8X6WAT5"/>
<keyword evidence="2" id="KW-1185">Reference proteome</keyword>
<protein>
    <submittedName>
        <fullName evidence="1">Uncharacterized protein</fullName>
    </submittedName>
</protein>
<dbReference type="EMBL" id="BMAU01021394">
    <property type="protein sequence ID" value="GFY30876.1"/>
    <property type="molecule type" value="Genomic_DNA"/>
</dbReference>
<reference evidence="1" key="1">
    <citation type="submission" date="2020-08" db="EMBL/GenBank/DDBJ databases">
        <title>Multicomponent nature underlies the extraordinary mechanical properties of spider dragline silk.</title>
        <authorList>
            <person name="Kono N."/>
            <person name="Nakamura H."/>
            <person name="Mori M."/>
            <person name="Yoshida Y."/>
            <person name="Ohtoshi R."/>
            <person name="Malay A.D."/>
            <person name="Moran D.A.P."/>
            <person name="Tomita M."/>
            <person name="Numata K."/>
            <person name="Arakawa K."/>
        </authorList>
    </citation>
    <scope>NUCLEOTIDE SEQUENCE</scope>
</reference>
<sequence>MYLLLAVGEDILPDSKLVLAENGRGVSDFRLALYKRSEDSHLRDEQQLLCFNLVNQPQLSTCFLRGLDCVQLFVDHHHVW</sequence>